<comment type="similarity">
    <text evidence="2 8">Belongs to the diaminopimelate epimerase family.</text>
</comment>
<evidence type="ECO:0000256" key="9">
    <source>
        <dbReference type="PROSITE-ProRule" id="PRU10125"/>
    </source>
</evidence>
<evidence type="ECO:0000313" key="11">
    <source>
        <dbReference type="Proteomes" id="UP000886887"/>
    </source>
</evidence>
<evidence type="ECO:0000256" key="1">
    <source>
        <dbReference type="ARBA" id="ARBA00005196"/>
    </source>
</evidence>
<evidence type="ECO:0000256" key="5">
    <source>
        <dbReference type="ARBA" id="ARBA00023154"/>
    </source>
</evidence>
<dbReference type="PANTHER" id="PTHR31689:SF0">
    <property type="entry name" value="DIAMINOPIMELATE EPIMERASE"/>
    <property type="match status" value="1"/>
</dbReference>
<evidence type="ECO:0000256" key="6">
    <source>
        <dbReference type="ARBA" id="ARBA00023235"/>
    </source>
</evidence>
<dbReference type="EMBL" id="DVFJ01000029">
    <property type="protein sequence ID" value="HIQ72174.1"/>
    <property type="molecule type" value="Genomic_DNA"/>
</dbReference>
<feature type="binding site" evidence="8">
    <location>
        <begin position="222"/>
        <end position="223"/>
    </location>
    <ligand>
        <name>substrate</name>
    </ligand>
</feature>
<comment type="subcellular location">
    <subcellularLocation>
        <location evidence="8">Cytoplasm</location>
    </subcellularLocation>
</comment>
<dbReference type="Gene3D" id="3.10.310.10">
    <property type="entry name" value="Diaminopimelate Epimerase, Chain A, domain 1"/>
    <property type="match status" value="2"/>
</dbReference>
<dbReference type="AlphaFoldDB" id="A0A9D0ZAW2"/>
<dbReference type="HAMAP" id="MF_00197">
    <property type="entry name" value="DAP_epimerase"/>
    <property type="match status" value="1"/>
</dbReference>
<feature type="active site" description="Proton donor" evidence="8">
    <location>
        <position position="71"/>
    </location>
</feature>
<gene>
    <name evidence="8" type="primary">dapF</name>
    <name evidence="10" type="ORF">IAB73_08215</name>
</gene>
<feature type="active site" description="Proton acceptor" evidence="8">
    <location>
        <position position="221"/>
    </location>
</feature>
<comment type="pathway">
    <text evidence="1 8">Amino-acid biosynthesis; L-lysine biosynthesis via DAP pathway; DL-2,6-diaminopimelate from LL-2,6-diaminopimelate: step 1/1.</text>
</comment>
<evidence type="ECO:0000256" key="8">
    <source>
        <dbReference type="HAMAP-Rule" id="MF_00197"/>
    </source>
</evidence>
<sequence>MRFVKMHGLGNDYIYVDTTRERVEDPQGLAVAMSRPHVGVGADGLVLIGASQCADLSMRMFNADGSEGEMCGNAVRCIGKYAYERGLVRRETMTLQTRAGVKTLRLTVEDGRVSRVRVDMGAPILDGPSIPALLGEGRIVRRPLEAGGRAFEVTCVSMGNPHAVIFLHEDVDAFDVGRYGPLLERHAAFPNRTNVEFAALVAPGRIRMRVWERGSGMTLACGTGACATAVAASLCGLTGERSTLVLDGGELDVEWSGGTVYMTGPATFVFEGDWPAQGVE</sequence>
<dbReference type="Proteomes" id="UP000886887">
    <property type="component" value="Unassembled WGS sequence"/>
</dbReference>
<dbReference type="PROSITE" id="PS01326">
    <property type="entry name" value="DAP_EPIMERASE"/>
    <property type="match status" value="1"/>
</dbReference>
<protein>
    <recommendedName>
        <fullName evidence="3 8">Diaminopimelate epimerase</fullName>
        <shortName evidence="8">DAP epimerase</shortName>
        <ecNumber evidence="3 8">5.1.1.7</ecNumber>
    </recommendedName>
    <alternativeName>
        <fullName evidence="8">PLP-independent amino acid racemase</fullName>
    </alternativeName>
</protein>
<accession>A0A9D0ZAW2</accession>
<dbReference type="SUPFAM" id="SSF54506">
    <property type="entry name" value="Diaminopimelate epimerase-like"/>
    <property type="match status" value="2"/>
</dbReference>
<feature type="binding site" evidence="8">
    <location>
        <position position="62"/>
    </location>
    <ligand>
        <name>substrate</name>
    </ligand>
</feature>
<feature type="binding site" evidence="8">
    <location>
        <begin position="212"/>
        <end position="213"/>
    </location>
    <ligand>
        <name>substrate</name>
    </ligand>
</feature>
<evidence type="ECO:0000256" key="7">
    <source>
        <dbReference type="ARBA" id="ARBA00051712"/>
    </source>
</evidence>
<evidence type="ECO:0000256" key="3">
    <source>
        <dbReference type="ARBA" id="ARBA00013080"/>
    </source>
</evidence>
<dbReference type="GO" id="GO:0008837">
    <property type="term" value="F:diaminopimelate epimerase activity"/>
    <property type="evidence" value="ECO:0007669"/>
    <property type="project" value="UniProtKB-UniRule"/>
</dbReference>
<feature type="site" description="Could be important to modulate the pK values of the two catalytic cysteine residues" evidence="8">
    <location>
        <position position="212"/>
    </location>
</feature>
<comment type="caution">
    <text evidence="10">The sequence shown here is derived from an EMBL/GenBank/DDBJ whole genome shotgun (WGS) entry which is preliminary data.</text>
</comment>
<feature type="binding site" evidence="8">
    <location>
        <begin position="72"/>
        <end position="73"/>
    </location>
    <ligand>
        <name>substrate</name>
    </ligand>
</feature>
<feature type="binding site" evidence="8">
    <location>
        <position position="160"/>
    </location>
    <ligand>
        <name>substrate</name>
    </ligand>
</feature>
<dbReference type="NCBIfam" id="TIGR00652">
    <property type="entry name" value="DapF"/>
    <property type="match status" value="1"/>
</dbReference>
<comment type="catalytic activity">
    <reaction evidence="7 8">
        <text>(2S,6S)-2,6-diaminopimelate = meso-2,6-diaminopimelate</text>
        <dbReference type="Rhea" id="RHEA:15393"/>
        <dbReference type="ChEBI" id="CHEBI:57609"/>
        <dbReference type="ChEBI" id="CHEBI:57791"/>
        <dbReference type="EC" id="5.1.1.7"/>
    </reaction>
</comment>
<keyword evidence="6 8" id="KW-0413">Isomerase</keyword>
<keyword evidence="5 8" id="KW-0457">Lysine biosynthesis</keyword>
<dbReference type="Pfam" id="PF01678">
    <property type="entry name" value="DAP_epimerase"/>
    <property type="match status" value="2"/>
</dbReference>
<keyword evidence="8" id="KW-0963">Cytoplasm</keyword>
<feature type="binding site" evidence="8">
    <location>
        <position position="194"/>
    </location>
    <ligand>
        <name>substrate</name>
    </ligand>
</feature>
<dbReference type="PANTHER" id="PTHR31689">
    <property type="entry name" value="DIAMINOPIMELATE EPIMERASE, CHLOROPLASTIC"/>
    <property type="match status" value="1"/>
</dbReference>
<feature type="binding site" evidence="8">
    <location>
        <position position="11"/>
    </location>
    <ligand>
        <name>substrate</name>
    </ligand>
</feature>
<dbReference type="InterPro" id="IPR018510">
    <property type="entry name" value="DAP_epimerase_AS"/>
</dbReference>
<name>A0A9D0ZAW2_9FIRM</name>
<comment type="subunit">
    <text evidence="8">Homodimer.</text>
</comment>
<evidence type="ECO:0000313" key="10">
    <source>
        <dbReference type="EMBL" id="HIQ72174.1"/>
    </source>
</evidence>
<keyword evidence="4 8" id="KW-0028">Amino-acid biosynthesis</keyword>
<dbReference type="InterPro" id="IPR001653">
    <property type="entry name" value="DAP_epimerase_DapF"/>
</dbReference>
<evidence type="ECO:0000256" key="4">
    <source>
        <dbReference type="ARBA" id="ARBA00022605"/>
    </source>
</evidence>
<evidence type="ECO:0000256" key="2">
    <source>
        <dbReference type="ARBA" id="ARBA00010219"/>
    </source>
</evidence>
<dbReference type="EC" id="5.1.1.7" evidence="3 8"/>
<feature type="active site" evidence="9">
    <location>
        <position position="71"/>
    </location>
</feature>
<dbReference type="GO" id="GO:0005829">
    <property type="term" value="C:cytosol"/>
    <property type="evidence" value="ECO:0007669"/>
    <property type="project" value="TreeGrafter"/>
</dbReference>
<comment type="caution">
    <text evidence="8">Lacks conserved residue(s) required for the propagation of feature annotation.</text>
</comment>
<organism evidence="10 11">
    <name type="scientific">Candidatus Onthenecus intestinigallinarum</name>
    <dbReference type="NCBI Taxonomy" id="2840875"/>
    <lineage>
        <taxon>Bacteria</taxon>
        <taxon>Bacillati</taxon>
        <taxon>Bacillota</taxon>
        <taxon>Clostridia</taxon>
        <taxon>Eubacteriales</taxon>
        <taxon>Candidatus Onthenecus</taxon>
    </lineage>
</organism>
<feature type="site" description="Could be important to modulate the pK values of the two catalytic cysteine residues" evidence="8">
    <location>
        <position position="162"/>
    </location>
</feature>
<reference evidence="10" key="2">
    <citation type="journal article" date="2021" name="PeerJ">
        <title>Extensive microbial diversity within the chicken gut microbiome revealed by metagenomics and culture.</title>
        <authorList>
            <person name="Gilroy R."/>
            <person name="Ravi A."/>
            <person name="Getino M."/>
            <person name="Pursley I."/>
            <person name="Horton D.L."/>
            <person name="Alikhan N.F."/>
            <person name="Baker D."/>
            <person name="Gharbi K."/>
            <person name="Hall N."/>
            <person name="Watson M."/>
            <person name="Adriaenssens E.M."/>
            <person name="Foster-Nyarko E."/>
            <person name="Jarju S."/>
            <person name="Secka A."/>
            <person name="Antonio M."/>
            <person name="Oren A."/>
            <person name="Chaudhuri R.R."/>
            <person name="La Ragione R."/>
            <person name="Hildebrand F."/>
            <person name="Pallen M.J."/>
        </authorList>
    </citation>
    <scope>NUCLEOTIDE SEQUENCE</scope>
    <source>
        <strain evidence="10">ChiSxjej2B14-6234</strain>
    </source>
</reference>
<reference evidence="10" key="1">
    <citation type="submission" date="2020-10" db="EMBL/GenBank/DDBJ databases">
        <authorList>
            <person name="Gilroy R."/>
        </authorList>
    </citation>
    <scope>NUCLEOTIDE SEQUENCE</scope>
    <source>
        <strain evidence="10">ChiSxjej2B14-6234</strain>
    </source>
</reference>
<dbReference type="GO" id="GO:0009089">
    <property type="term" value="P:lysine biosynthetic process via diaminopimelate"/>
    <property type="evidence" value="ECO:0007669"/>
    <property type="project" value="UniProtKB-UniRule"/>
</dbReference>
<comment type="function">
    <text evidence="8">Catalyzes the stereoinversion of LL-2,6-diaminopimelate (L,L-DAP) to meso-diaminopimelate (meso-DAP), a precursor of L-lysine and an essential component of the bacterial peptidoglycan.</text>
</comment>
<proteinExistence type="inferred from homology"/>